<comment type="subcellular location">
    <subcellularLocation>
        <location evidence="2">Cell membrane</location>
        <topology evidence="2">Multi-pass membrane protein</topology>
    </subcellularLocation>
</comment>
<keyword evidence="11 12" id="KW-0472">Membrane</keyword>
<gene>
    <name evidence="15" type="ORF">ACFPOG_14165</name>
</gene>
<evidence type="ECO:0000256" key="9">
    <source>
        <dbReference type="ARBA" id="ARBA00022840"/>
    </source>
</evidence>
<comment type="catalytic activity">
    <reaction evidence="1">
        <text>ATP + protein L-histidine = ADP + protein N-phospho-L-histidine.</text>
        <dbReference type="EC" id="2.7.13.3"/>
    </reaction>
</comment>
<reference evidence="16" key="1">
    <citation type="journal article" date="2019" name="Int. J. Syst. Evol. Microbiol.">
        <title>The Global Catalogue of Microorganisms (GCM) 10K type strain sequencing project: providing services to taxonomists for standard genome sequencing and annotation.</title>
        <authorList>
            <consortium name="The Broad Institute Genomics Platform"/>
            <consortium name="The Broad Institute Genome Sequencing Center for Infectious Disease"/>
            <person name="Wu L."/>
            <person name="Ma J."/>
        </authorList>
    </citation>
    <scope>NUCLEOTIDE SEQUENCE [LARGE SCALE GENOMIC DNA]</scope>
    <source>
        <strain evidence="16">KACC 11904</strain>
    </source>
</reference>
<dbReference type="InterPro" id="IPR036890">
    <property type="entry name" value="HATPase_C_sf"/>
</dbReference>
<evidence type="ECO:0000256" key="4">
    <source>
        <dbReference type="ARBA" id="ARBA00022475"/>
    </source>
</evidence>
<keyword evidence="8 15" id="KW-0418">Kinase</keyword>
<feature type="transmembrane region" description="Helical" evidence="12">
    <location>
        <begin position="286"/>
        <end position="311"/>
    </location>
</feature>
<dbReference type="SUPFAM" id="SSF158472">
    <property type="entry name" value="HAMP domain-like"/>
    <property type="match status" value="1"/>
</dbReference>
<evidence type="ECO:0000256" key="11">
    <source>
        <dbReference type="ARBA" id="ARBA00023136"/>
    </source>
</evidence>
<dbReference type="CDD" id="cd06225">
    <property type="entry name" value="HAMP"/>
    <property type="match status" value="1"/>
</dbReference>
<keyword evidence="4" id="KW-1003">Cell membrane</keyword>
<evidence type="ECO:0000256" key="7">
    <source>
        <dbReference type="ARBA" id="ARBA00022741"/>
    </source>
</evidence>
<accession>A0ABW0K7P5</accession>
<evidence type="ECO:0000256" key="1">
    <source>
        <dbReference type="ARBA" id="ARBA00000085"/>
    </source>
</evidence>
<dbReference type="Gene3D" id="3.30.565.10">
    <property type="entry name" value="Histidine kinase-like ATPase, C-terminal domain"/>
    <property type="match status" value="1"/>
</dbReference>
<evidence type="ECO:0000259" key="14">
    <source>
        <dbReference type="PROSITE" id="PS50885"/>
    </source>
</evidence>
<dbReference type="GO" id="GO:0004673">
    <property type="term" value="F:protein histidine kinase activity"/>
    <property type="evidence" value="ECO:0007669"/>
    <property type="project" value="UniProtKB-EC"/>
</dbReference>
<dbReference type="SMART" id="SM00387">
    <property type="entry name" value="HATPase_c"/>
    <property type="match status" value="1"/>
</dbReference>
<organism evidence="15 16">
    <name type="scientific">Paenibacillus aestuarii</name>
    <dbReference type="NCBI Taxonomy" id="516965"/>
    <lineage>
        <taxon>Bacteria</taxon>
        <taxon>Bacillati</taxon>
        <taxon>Bacillota</taxon>
        <taxon>Bacilli</taxon>
        <taxon>Bacillales</taxon>
        <taxon>Paenibacillaceae</taxon>
        <taxon>Paenibacillus</taxon>
    </lineage>
</organism>
<dbReference type="InterPro" id="IPR010559">
    <property type="entry name" value="Sig_transdc_His_kin_internal"/>
</dbReference>
<dbReference type="SUPFAM" id="SSF55874">
    <property type="entry name" value="ATPase domain of HSP90 chaperone/DNA topoisomerase II/histidine kinase"/>
    <property type="match status" value="1"/>
</dbReference>
<dbReference type="InterPro" id="IPR005467">
    <property type="entry name" value="His_kinase_dom"/>
</dbReference>
<keyword evidence="9" id="KW-0067">ATP-binding</keyword>
<evidence type="ECO:0000256" key="3">
    <source>
        <dbReference type="ARBA" id="ARBA00012438"/>
    </source>
</evidence>
<dbReference type="Proteomes" id="UP001596044">
    <property type="component" value="Unassembled WGS sequence"/>
</dbReference>
<feature type="domain" description="HAMP" evidence="14">
    <location>
        <begin position="311"/>
        <end position="363"/>
    </location>
</feature>
<protein>
    <recommendedName>
        <fullName evidence="3">histidine kinase</fullName>
        <ecNumber evidence="3">2.7.13.3</ecNumber>
    </recommendedName>
</protein>
<evidence type="ECO:0000313" key="16">
    <source>
        <dbReference type="Proteomes" id="UP001596044"/>
    </source>
</evidence>
<keyword evidence="16" id="KW-1185">Reference proteome</keyword>
<dbReference type="SMART" id="SM00304">
    <property type="entry name" value="HAMP"/>
    <property type="match status" value="1"/>
</dbReference>
<keyword evidence="10" id="KW-0902">Two-component regulatory system</keyword>
<dbReference type="Pfam" id="PF06580">
    <property type="entry name" value="His_kinase"/>
    <property type="match status" value="1"/>
</dbReference>
<dbReference type="InterPro" id="IPR003660">
    <property type="entry name" value="HAMP_dom"/>
</dbReference>
<feature type="transmembrane region" description="Helical" evidence="12">
    <location>
        <begin position="12"/>
        <end position="31"/>
    </location>
</feature>
<evidence type="ECO:0000256" key="5">
    <source>
        <dbReference type="ARBA" id="ARBA00022553"/>
    </source>
</evidence>
<dbReference type="Pfam" id="PF02518">
    <property type="entry name" value="HATPase_c"/>
    <property type="match status" value="1"/>
</dbReference>
<dbReference type="PROSITE" id="PS50109">
    <property type="entry name" value="HIS_KIN"/>
    <property type="match status" value="1"/>
</dbReference>
<dbReference type="EC" id="2.7.13.3" evidence="3"/>
<proteinExistence type="predicted"/>
<dbReference type="PROSITE" id="PS50885">
    <property type="entry name" value="HAMP"/>
    <property type="match status" value="1"/>
</dbReference>
<dbReference type="InterPro" id="IPR050640">
    <property type="entry name" value="Bact_2-comp_sensor_kinase"/>
</dbReference>
<comment type="caution">
    <text evidence="15">The sequence shown here is derived from an EMBL/GenBank/DDBJ whole genome shotgun (WGS) entry which is preliminary data.</text>
</comment>
<evidence type="ECO:0000256" key="10">
    <source>
        <dbReference type="ARBA" id="ARBA00023012"/>
    </source>
</evidence>
<evidence type="ECO:0000256" key="2">
    <source>
        <dbReference type="ARBA" id="ARBA00004651"/>
    </source>
</evidence>
<keyword evidence="12" id="KW-1133">Transmembrane helix</keyword>
<name>A0ABW0K7P5_9BACL</name>
<dbReference type="EMBL" id="JBHSMJ010000018">
    <property type="protein sequence ID" value="MFC5449410.1"/>
    <property type="molecule type" value="Genomic_DNA"/>
</dbReference>
<evidence type="ECO:0000313" key="15">
    <source>
        <dbReference type="EMBL" id="MFC5449410.1"/>
    </source>
</evidence>
<evidence type="ECO:0000259" key="13">
    <source>
        <dbReference type="PROSITE" id="PS50109"/>
    </source>
</evidence>
<evidence type="ECO:0000256" key="6">
    <source>
        <dbReference type="ARBA" id="ARBA00022679"/>
    </source>
</evidence>
<evidence type="ECO:0000256" key="12">
    <source>
        <dbReference type="SAM" id="Phobius"/>
    </source>
</evidence>
<sequence>MRSLRSVILIRLVIVAAVSFLLAAGFTYYFYQKILLKQMIHDDDTKLGQTARQLQYMSDDIVKFASSLIISNQLQLFFNQYGQMDTFDKLSLLQDTFSYLDENKGLRKEVMSFALVMPSGESFYSEARYDNYMNDRMKEAWYQNFVASGQLGGFTEPHQIFFNAVTQSNTISYIVNVKDVQQSGRTIGQLILNLDYSSFESLLTYGSTDFDGFLWANDSNHIIYEKKLRQPDSTDEELFKREALLHKEEGIQAINGGYLLVNRFSGNNWRLISYTSHQTLIERGRIVIYLLAIFSLASTILILVLIMPAIFRITRPIMRLYHAMNAVSSGNLQTSVTIQTGDELEKLGQGFNRMIEQLRMDMEESIRYEQEKRELELELLLSQLNPHFVYNTLNAVIYMAQKQGNEDVVRMVASFIRILQDAVRMGDGHALIPLREEISILRDYVAIQSYRYLDIFEVVWDIDDQWLDCLIPRNLLQPFVENAIFHGICPKDAKGTIRISATANSGILTLIVEDNGIGIEAEQLTAIWDKGVNKDGPGIRHIGLSNTKKRLEHLFGRQAVLQIDSLPDAGTTVQVSIPERYG</sequence>
<keyword evidence="5" id="KW-0597">Phosphoprotein</keyword>
<keyword evidence="6 15" id="KW-0808">Transferase</keyword>
<dbReference type="PANTHER" id="PTHR34220">
    <property type="entry name" value="SENSOR HISTIDINE KINASE YPDA"/>
    <property type="match status" value="1"/>
</dbReference>
<evidence type="ECO:0000256" key="8">
    <source>
        <dbReference type="ARBA" id="ARBA00022777"/>
    </source>
</evidence>
<dbReference type="PANTHER" id="PTHR34220:SF7">
    <property type="entry name" value="SENSOR HISTIDINE KINASE YPDA"/>
    <property type="match status" value="1"/>
</dbReference>
<keyword evidence="7" id="KW-0547">Nucleotide-binding</keyword>
<dbReference type="InterPro" id="IPR003594">
    <property type="entry name" value="HATPase_dom"/>
</dbReference>
<dbReference type="Gene3D" id="6.10.340.10">
    <property type="match status" value="1"/>
</dbReference>
<dbReference type="RefSeq" id="WP_270879801.1">
    <property type="nucleotide sequence ID" value="NZ_JAQFVF010000026.1"/>
</dbReference>
<keyword evidence="12" id="KW-0812">Transmembrane</keyword>
<feature type="domain" description="Histidine kinase" evidence="13">
    <location>
        <begin position="473"/>
        <end position="581"/>
    </location>
</feature>
<dbReference type="Pfam" id="PF00672">
    <property type="entry name" value="HAMP"/>
    <property type="match status" value="1"/>
</dbReference>